<organism evidence="3 4">
    <name type="scientific">Acetobacter peroxydans</name>
    <dbReference type="NCBI Taxonomy" id="104098"/>
    <lineage>
        <taxon>Bacteria</taxon>
        <taxon>Pseudomonadati</taxon>
        <taxon>Pseudomonadota</taxon>
        <taxon>Alphaproteobacteria</taxon>
        <taxon>Acetobacterales</taxon>
        <taxon>Acetobacteraceae</taxon>
        <taxon>Acetobacter</taxon>
    </lineage>
</organism>
<comment type="caution">
    <text evidence="3">The sequence shown here is derived from an EMBL/GenBank/DDBJ whole genome shotgun (WGS) entry which is preliminary data.</text>
</comment>
<evidence type="ECO:0000313" key="4">
    <source>
        <dbReference type="Proteomes" id="UP000317730"/>
    </source>
</evidence>
<dbReference type="Pfam" id="PF00239">
    <property type="entry name" value="Resolvase"/>
    <property type="match status" value="1"/>
</dbReference>
<comment type="similarity">
    <text evidence="1">Belongs to the site-specific recombinase resolvase family.</text>
</comment>
<protein>
    <recommendedName>
        <fullName evidence="2">Resolvase/invertase-type recombinase catalytic domain-containing protein</fullName>
    </recommendedName>
</protein>
<reference evidence="3 4" key="1">
    <citation type="submission" date="2019-06" db="EMBL/GenBank/DDBJ databases">
        <title>Whole genome shotgun sequence of Acetobacter peroxydans NBRC 13755.</title>
        <authorList>
            <person name="Hosoyama A."/>
            <person name="Uohara A."/>
            <person name="Ohji S."/>
            <person name="Ichikawa N."/>
        </authorList>
    </citation>
    <scope>NUCLEOTIDE SEQUENCE [LARGE SCALE GENOMIC DNA]</scope>
    <source>
        <strain evidence="3 4">NBRC 13755</strain>
    </source>
</reference>
<dbReference type="InterPro" id="IPR006120">
    <property type="entry name" value="Resolvase_HTH_dom"/>
</dbReference>
<gene>
    <name evidence="3" type="ORF">APE01nite_24570</name>
</gene>
<dbReference type="InterPro" id="IPR006119">
    <property type="entry name" value="Resolv_N"/>
</dbReference>
<sequence>MILTVFAGIAEFERALIRERTAEGRKLARERGIHMGRPAKLKPHEAETARKLIMEKQVAVSEVAMKYGVHRTTIYRLVAAAQRTKHAKH</sequence>
<feature type="domain" description="Resolvase/invertase-type recombinase catalytic" evidence="2">
    <location>
        <begin position="1"/>
        <end position="32"/>
    </location>
</feature>
<dbReference type="Proteomes" id="UP000317730">
    <property type="component" value="Unassembled WGS sequence"/>
</dbReference>
<dbReference type="GO" id="GO:0000150">
    <property type="term" value="F:DNA strand exchange activity"/>
    <property type="evidence" value="ECO:0007669"/>
    <property type="project" value="InterPro"/>
</dbReference>
<dbReference type="InterPro" id="IPR036162">
    <property type="entry name" value="Resolvase-like_N_sf"/>
</dbReference>
<dbReference type="GO" id="GO:0003677">
    <property type="term" value="F:DNA binding"/>
    <property type="evidence" value="ECO:0007669"/>
    <property type="project" value="InterPro"/>
</dbReference>
<accession>A0A4Y3U023</accession>
<dbReference type="EMBL" id="BJMV01000028">
    <property type="protein sequence ID" value="GEB86660.1"/>
    <property type="molecule type" value="Genomic_DNA"/>
</dbReference>
<dbReference type="SUPFAM" id="SSF46689">
    <property type="entry name" value="Homeodomain-like"/>
    <property type="match status" value="1"/>
</dbReference>
<evidence type="ECO:0000259" key="2">
    <source>
        <dbReference type="PROSITE" id="PS51736"/>
    </source>
</evidence>
<evidence type="ECO:0000256" key="1">
    <source>
        <dbReference type="ARBA" id="ARBA00009913"/>
    </source>
</evidence>
<proteinExistence type="inferred from homology"/>
<dbReference type="Gene3D" id="1.10.10.60">
    <property type="entry name" value="Homeodomain-like"/>
    <property type="match status" value="1"/>
</dbReference>
<dbReference type="Pfam" id="PF02796">
    <property type="entry name" value="HTH_7"/>
    <property type="match status" value="1"/>
</dbReference>
<dbReference type="AlphaFoldDB" id="A0A4Y3U023"/>
<dbReference type="PROSITE" id="PS51736">
    <property type="entry name" value="RECOMBINASES_3"/>
    <property type="match status" value="1"/>
</dbReference>
<dbReference type="Gene3D" id="6.10.250.10">
    <property type="match status" value="1"/>
</dbReference>
<evidence type="ECO:0000313" key="3">
    <source>
        <dbReference type="EMBL" id="GEB86660.1"/>
    </source>
</evidence>
<dbReference type="SUPFAM" id="SSF53041">
    <property type="entry name" value="Resolvase-like"/>
    <property type="match status" value="1"/>
</dbReference>
<name>A0A4Y3U023_9PROT</name>
<dbReference type="InterPro" id="IPR009057">
    <property type="entry name" value="Homeodomain-like_sf"/>
</dbReference>
<keyword evidence="4" id="KW-1185">Reference proteome</keyword>